<reference evidence="3" key="1">
    <citation type="submission" date="2018-04" db="EMBL/GenBank/DDBJ databases">
        <authorList>
            <person name="Lucker S."/>
            <person name="Sakoula D."/>
        </authorList>
    </citation>
    <scope>NUCLEOTIDE SEQUENCE [LARGE SCALE GENOMIC DNA]</scope>
</reference>
<proteinExistence type="predicted"/>
<evidence type="ECO:0000256" key="1">
    <source>
        <dbReference type="SAM" id="Phobius"/>
    </source>
</evidence>
<feature type="transmembrane region" description="Helical" evidence="1">
    <location>
        <begin position="66"/>
        <end position="84"/>
    </location>
</feature>
<feature type="transmembrane region" description="Helical" evidence="1">
    <location>
        <begin position="105"/>
        <end position="126"/>
    </location>
</feature>
<organism evidence="2 3">
    <name type="scientific">Nitrospira lenta</name>
    <dbReference type="NCBI Taxonomy" id="1436998"/>
    <lineage>
        <taxon>Bacteria</taxon>
        <taxon>Pseudomonadati</taxon>
        <taxon>Nitrospirota</taxon>
        <taxon>Nitrospiria</taxon>
        <taxon>Nitrospirales</taxon>
        <taxon>Nitrospiraceae</taxon>
        <taxon>Nitrospira</taxon>
    </lineage>
</organism>
<dbReference type="InParanoid" id="A0A330L3X6"/>
<accession>A0A330L3X6</accession>
<dbReference type="AlphaFoldDB" id="A0A330L3X6"/>
<keyword evidence="3" id="KW-1185">Reference proteome</keyword>
<feature type="transmembrane region" description="Helical" evidence="1">
    <location>
        <begin position="6"/>
        <end position="28"/>
    </location>
</feature>
<dbReference type="EMBL" id="OUNR01000001">
    <property type="protein sequence ID" value="SPP63899.1"/>
    <property type="molecule type" value="Genomic_DNA"/>
</dbReference>
<dbReference type="Proteomes" id="UP000248168">
    <property type="component" value="Unassembled WGS sequence"/>
</dbReference>
<evidence type="ECO:0000313" key="3">
    <source>
        <dbReference type="Proteomes" id="UP000248168"/>
    </source>
</evidence>
<evidence type="ECO:0008006" key="4">
    <source>
        <dbReference type="Google" id="ProtNLM"/>
    </source>
</evidence>
<gene>
    <name evidence="2" type="ORF">NITLEN_10985</name>
</gene>
<sequence length="129" mass="14469">MRDYALAAIAGIWLADGCSLLLAPRFMVERLREVIRHQPAIWTWQWVSVLAGAVLLIAAWPLTYQPLWIITALVMLLKGVLLALGPEAWRSRVVEWCLNRDDVDYRFVGIGLCTLAALLLHALGWMGSS</sequence>
<keyword evidence="1" id="KW-0472">Membrane</keyword>
<keyword evidence="1" id="KW-1133">Transmembrane helix</keyword>
<dbReference type="RefSeq" id="WP_121988359.1">
    <property type="nucleotide sequence ID" value="NZ_OUNR01000001.1"/>
</dbReference>
<dbReference type="OrthoDB" id="9806580at2"/>
<evidence type="ECO:0000313" key="2">
    <source>
        <dbReference type="EMBL" id="SPP63899.1"/>
    </source>
</evidence>
<name>A0A330L3X6_9BACT</name>
<protein>
    <recommendedName>
        <fullName evidence="4">DUF2065 domain-containing protein</fullName>
    </recommendedName>
</protein>
<keyword evidence="1" id="KW-0812">Transmembrane</keyword>
<feature type="transmembrane region" description="Helical" evidence="1">
    <location>
        <begin position="40"/>
        <end position="60"/>
    </location>
</feature>